<evidence type="ECO:0000313" key="2">
    <source>
        <dbReference type="Proteomes" id="UP000249260"/>
    </source>
</evidence>
<protein>
    <submittedName>
        <fullName evidence="1">Uncharacterized protein</fullName>
    </submittedName>
</protein>
<dbReference type="Proteomes" id="UP000249260">
    <property type="component" value="Unassembled WGS sequence"/>
</dbReference>
<organism evidence="1 2">
    <name type="scientific">Paenibacillus montanisoli</name>
    <dbReference type="NCBI Taxonomy" id="2081970"/>
    <lineage>
        <taxon>Bacteria</taxon>
        <taxon>Bacillati</taxon>
        <taxon>Bacillota</taxon>
        <taxon>Bacilli</taxon>
        <taxon>Bacillales</taxon>
        <taxon>Paenibacillaceae</taxon>
        <taxon>Paenibacillus</taxon>
    </lineage>
</organism>
<keyword evidence="2" id="KW-1185">Reference proteome</keyword>
<gene>
    <name evidence="1" type="ORF">DL346_11590</name>
</gene>
<evidence type="ECO:0000313" key="1">
    <source>
        <dbReference type="EMBL" id="RAP76060.1"/>
    </source>
</evidence>
<proteinExistence type="predicted"/>
<dbReference type="OrthoDB" id="389699at2"/>
<comment type="caution">
    <text evidence="1">The sequence shown here is derived from an EMBL/GenBank/DDBJ whole genome shotgun (WGS) entry which is preliminary data.</text>
</comment>
<dbReference type="AlphaFoldDB" id="A0A328U096"/>
<sequence>MLYDQLTALIPKFPQLKKAYQEQLDRGYSITEIKLKANAPHIGFVDDHLDLIMENANGGRILLNASKGLVKFVDLNDLPPAKEQLHERIALHANSVRHKKFKKQLIGGYREFEVDHYLDLIVSDYTEMEKLLRSL</sequence>
<dbReference type="InterPro" id="IPR019933">
    <property type="entry name" value="DivIVA_domain"/>
</dbReference>
<accession>A0A328U096</accession>
<dbReference type="NCBIfam" id="TIGR03544">
    <property type="entry name" value="DivI1A_domain"/>
    <property type="match status" value="1"/>
</dbReference>
<dbReference type="EMBL" id="QLUW01000002">
    <property type="protein sequence ID" value="RAP76060.1"/>
    <property type="molecule type" value="Genomic_DNA"/>
</dbReference>
<dbReference type="RefSeq" id="WP_112882284.1">
    <property type="nucleotide sequence ID" value="NZ_QLUW01000002.1"/>
</dbReference>
<dbReference type="Gene3D" id="6.10.250.660">
    <property type="match status" value="1"/>
</dbReference>
<name>A0A328U096_9BACL</name>
<reference evidence="1 2" key="1">
    <citation type="submission" date="2018-06" db="EMBL/GenBank/DDBJ databases">
        <title>Paenibacillus montanisoli sp. nov., isolated from mountain area soil.</title>
        <authorList>
            <person name="Wu M."/>
        </authorList>
    </citation>
    <scope>NUCLEOTIDE SEQUENCE [LARGE SCALE GENOMIC DNA]</scope>
    <source>
        <strain evidence="1 2">RA17</strain>
    </source>
</reference>